<feature type="region of interest" description="Disordered" evidence="1">
    <location>
        <begin position="1"/>
        <end position="37"/>
    </location>
</feature>
<accession>A0A1E7WDX0</accession>
<name>A0A1E7WDX0_9BURK</name>
<evidence type="ECO:0000313" key="3">
    <source>
        <dbReference type="EMBL" id="OEZ96213.1"/>
    </source>
</evidence>
<feature type="compositionally biased region" description="Low complexity" evidence="1">
    <location>
        <begin position="1"/>
        <end position="33"/>
    </location>
</feature>
<protein>
    <recommendedName>
        <fullName evidence="2">DUF5610 domain-containing protein</fullName>
    </recommendedName>
</protein>
<dbReference type="RefSeq" id="WP_070250435.1">
    <property type="nucleotide sequence ID" value="NZ_LROM01000112.1"/>
</dbReference>
<comment type="caution">
    <text evidence="3">The sequence shown here is derived from an EMBL/GenBank/DDBJ whole genome shotgun (WGS) entry which is preliminary data.</text>
</comment>
<feature type="domain" description="DUF5610" evidence="2">
    <location>
        <begin position="65"/>
        <end position="183"/>
    </location>
</feature>
<proteinExistence type="predicted"/>
<dbReference type="OrthoDB" id="7366224at2"/>
<gene>
    <name evidence="3" type="ORF">DUPY_39920</name>
</gene>
<organism evidence="3 4">
    <name type="scientific">Duganella phyllosphaerae</name>
    <dbReference type="NCBI Taxonomy" id="762836"/>
    <lineage>
        <taxon>Bacteria</taxon>
        <taxon>Pseudomonadati</taxon>
        <taxon>Pseudomonadota</taxon>
        <taxon>Betaproteobacteria</taxon>
        <taxon>Burkholderiales</taxon>
        <taxon>Oxalobacteraceae</taxon>
        <taxon>Telluria group</taxon>
        <taxon>Duganella</taxon>
    </lineage>
</organism>
<evidence type="ECO:0000259" key="2">
    <source>
        <dbReference type="Pfam" id="PF18433"/>
    </source>
</evidence>
<sequence length="232" mass="23892">MATPVSIPSTTTSSIGSSGPLKANQATTAAATDKAADMSPTAKAKAQLNASIVEASLTVSLKSGNDPMSVIFKTALTGINEALEADFGKDAIQNASAQDNSPEATANRIVSLSTGFYEAYKRQNPGQDDETSLNNFMETIKKGVEQGFKEARSILDGFKVLDGDLSTNTDKTYDLIQQGFADFIAAQKAPPPAENAASALATATGNASAAVTITPKAPDDGAGRFTIDPPAV</sequence>
<dbReference type="Proteomes" id="UP000175989">
    <property type="component" value="Unassembled WGS sequence"/>
</dbReference>
<dbReference type="AlphaFoldDB" id="A0A1E7WDX0"/>
<evidence type="ECO:0000313" key="4">
    <source>
        <dbReference type="Proteomes" id="UP000175989"/>
    </source>
</evidence>
<reference evidence="4" key="1">
    <citation type="journal article" date="2016" name="Front. Microbiol.">
        <title>Molecular Keys to the Janthinobacterium and Duganella spp. Interaction with the Plant Pathogen Fusarium graminearum.</title>
        <authorList>
            <person name="Haack F.S."/>
            <person name="Poehlein A."/>
            <person name="Kroger C."/>
            <person name="Voigt C.A."/>
            <person name="Piepenbring M."/>
            <person name="Bode H.B."/>
            <person name="Daniel R."/>
            <person name="Schafer W."/>
            <person name="Streit W.R."/>
        </authorList>
    </citation>
    <scope>NUCLEOTIDE SEQUENCE [LARGE SCALE GENOMIC DNA]</scope>
    <source>
        <strain evidence="4">T54</strain>
    </source>
</reference>
<dbReference type="Pfam" id="PF18433">
    <property type="entry name" value="DUF5610"/>
    <property type="match status" value="1"/>
</dbReference>
<dbReference type="EMBL" id="LROM01000112">
    <property type="protein sequence ID" value="OEZ96213.1"/>
    <property type="molecule type" value="Genomic_DNA"/>
</dbReference>
<evidence type="ECO:0000256" key="1">
    <source>
        <dbReference type="SAM" id="MobiDB-lite"/>
    </source>
</evidence>
<keyword evidence="4" id="KW-1185">Reference proteome</keyword>
<dbReference type="Gene3D" id="1.10.132.90">
    <property type="match status" value="1"/>
</dbReference>
<dbReference type="PATRIC" id="fig|762836.4.peg.4115"/>
<dbReference type="InterPro" id="IPR041651">
    <property type="entry name" value="DUF5610"/>
</dbReference>